<dbReference type="Pfam" id="PF25597">
    <property type="entry name" value="SH3_retrovirus"/>
    <property type="match status" value="1"/>
</dbReference>
<dbReference type="SUPFAM" id="SSF56672">
    <property type="entry name" value="DNA/RNA polymerases"/>
    <property type="match status" value="1"/>
</dbReference>
<dbReference type="SUPFAM" id="SSF57756">
    <property type="entry name" value="Retrovirus zinc finger-like domains"/>
    <property type="match status" value="1"/>
</dbReference>
<protein>
    <recommendedName>
        <fullName evidence="11">Polyprotein</fullName>
    </recommendedName>
</protein>
<dbReference type="GO" id="GO:0004190">
    <property type="term" value="F:aspartic-type endopeptidase activity"/>
    <property type="evidence" value="ECO:0007669"/>
    <property type="project" value="UniProtKB-KW"/>
</dbReference>
<dbReference type="InterPro" id="IPR043502">
    <property type="entry name" value="DNA/RNA_pol_sf"/>
</dbReference>
<dbReference type="CDD" id="cd09272">
    <property type="entry name" value="RNase_HI_RT_Ty1"/>
    <property type="match status" value="1"/>
</dbReference>
<feature type="region of interest" description="Disordered" evidence="6">
    <location>
        <begin position="1"/>
        <end position="32"/>
    </location>
</feature>
<name>A0AAP0G3Z6_9ASPA</name>
<evidence type="ECO:0008006" key="11">
    <source>
        <dbReference type="Google" id="ProtNLM"/>
    </source>
</evidence>
<feature type="domain" description="Integrase catalytic" evidence="8">
    <location>
        <begin position="82"/>
        <end position="259"/>
    </location>
</feature>
<dbReference type="Pfam" id="PF22936">
    <property type="entry name" value="Pol_BBD"/>
    <property type="match status" value="1"/>
</dbReference>
<dbReference type="PROSITE" id="PS50994">
    <property type="entry name" value="INTEGRASE"/>
    <property type="match status" value="1"/>
</dbReference>
<dbReference type="Gene3D" id="4.10.60.10">
    <property type="entry name" value="Zinc finger, CCHC-type"/>
    <property type="match status" value="1"/>
</dbReference>
<dbReference type="Pfam" id="PF07727">
    <property type="entry name" value="RVT_2"/>
    <property type="match status" value="1"/>
</dbReference>
<keyword evidence="3" id="KW-0064">Aspartyl protease</keyword>
<gene>
    <name evidence="9" type="ORF">KSP39_PZI013644</name>
</gene>
<evidence type="ECO:0000256" key="5">
    <source>
        <dbReference type="PROSITE-ProRule" id="PRU00047"/>
    </source>
</evidence>
<dbReference type="InterPro" id="IPR054722">
    <property type="entry name" value="PolX-like_BBD"/>
</dbReference>
<evidence type="ECO:0000256" key="3">
    <source>
        <dbReference type="ARBA" id="ARBA00022750"/>
    </source>
</evidence>
<keyword evidence="5" id="KW-0862">Zinc</keyword>
<comment type="caution">
    <text evidence="9">The sequence shown here is derived from an EMBL/GenBank/DDBJ whole genome shotgun (WGS) entry which is preliminary data.</text>
</comment>
<dbReference type="GO" id="GO:0015074">
    <property type="term" value="P:DNA integration"/>
    <property type="evidence" value="ECO:0007669"/>
    <property type="project" value="InterPro"/>
</dbReference>
<dbReference type="InterPro" id="IPR001878">
    <property type="entry name" value="Znf_CCHC"/>
</dbReference>
<dbReference type="PROSITE" id="PS50158">
    <property type="entry name" value="ZF_CCHC"/>
    <property type="match status" value="1"/>
</dbReference>
<dbReference type="Proteomes" id="UP001418222">
    <property type="component" value="Unassembled WGS sequence"/>
</dbReference>
<dbReference type="InterPro" id="IPR001584">
    <property type="entry name" value="Integrase_cat-core"/>
</dbReference>
<proteinExistence type="predicted"/>
<dbReference type="Gene3D" id="3.30.420.10">
    <property type="entry name" value="Ribonuclease H-like superfamily/Ribonuclease H"/>
    <property type="match status" value="1"/>
</dbReference>
<dbReference type="InterPro" id="IPR057670">
    <property type="entry name" value="SH3_retrovirus"/>
</dbReference>
<evidence type="ECO:0000313" key="10">
    <source>
        <dbReference type="Proteomes" id="UP001418222"/>
    </source>
</evidence>
<dbReference type="InterPro" id="IPR036875">
    <property type="entry name" value="Znf_CCHC_sf"/>
</dbReference>
<evidence type="ECO:0000259" key="8">
    <source>
        <dbReference type="PROSITE" id="PS50994"/>
    </source>
</evidence>
<dbReference type="SMART" id="SM00343">
    <property type="entry name" value="ZnF_C2HC"/>
    <property type="match status" value="1"/>
</dbReference>
<evidence type="ECO:0000313" key="9">
    <source>
        <dbReference type="EMBL" id="KAK8936106.1"/>
    </source>
</evidence>
<dbReference type="InterPro" id="IPR012337">
    <property type="entry name" value="RNaseH-like_sf"/>
</dbReference>
<dbReference type="GO" id="GO:0003676">
    <property type="term" value="F:nucleic acid binding"/>
    <property type="evidence" value="ECO:0007669"/>
    <property type="project" value="InterPro"/>
</dbReference>
<evidence type="ECO:0000256" key="1">
    <source>
        <dbReference type="ARBA" id="ARBA00022670"/>
    </source>
</evidence>
<keyword evidence="5" id="KW-0863">Zinc-finger</keyword>
<dbReference type="InterPro" id="IPR039537">
    <property type="entry name" value="Retrotran_Ty1/copia-like"/>
</dbReference>
<dbReference type="GO" id="GO:0006508">
    <property type="term" value="P:proteolysis"/>
    <property type="evidence" value="ECO:0007669"/>
    <property type="project" value="UniProtKB-KW"/>
</dbReference>
<evidence type="ECO:0000259" key="7">
    <source>
        <dbReference type="PROSITE" id="PS50158"/>
    </source>
</evidence>
<sequence>MVLSSKRVPNPKRTRPSHGSSQVAGPSKRAKKFKGKCFNCNKWGHSASDCRLPKPERTKAPQDGNQTNMVSLAESSDFVGMVGNVKAITEWYLDSGATCHVCNNADLMTGLTAVKESVTVANGETADVLKVGNATLLLSSDEAFEKFYLFKTRVENQLDMRIKRFRSDRGGEYMSSEFRGYLASQGIIAETTAPYSPQSNVIAERKNRTLTEMLNSMLLTAGMPTAYWGEAVLTANNILNKVPHAKLDVTPYELWFKRPPSLTRLKTWGCIAYVRVSDPRRSKLGPRTNTCVYLGCAEDSAADRFLDLSNNIIIESRDAVFFEDKFLKDKNLTIPGMQATITEEDLESVPSTSYSVPVDSSVLESRRTSVRERTPRTFGSDFVTYHVEANPSTYKDAMRSRDSLLWKEAIDEEMNSLLQNNTWTLVDKPRGAKTIGCKWVLKKKLNPDGSVAKYKARLVAKGFTQVSGVDYFDVYSPVCHLATIRILLAITSIENFIVHQMDVKTAFLNGDLTEEIYMSQPEGFIVDGHENKVCKLIKSLYGLKQAPKLWHEKFDYSVRNMEFMSSLSDKCLYICHRSNKVAIICLYVDDMLILGSDQSVVDDVKSELMKEFSIKDLGVAETILGMQVSFGKNGISLSQSHYIKSMSDTWGYSERRAVETPYDYNNRLKPNDGAAIRLSDYAKLIGSLMYAMVCTRPDIAFTVGMLSRFTSNPSQDHWDALDRLMRYLKHTKTYALCYHDHPPVLEGYSDASWCSELNDSKSTSGFVFTLGGADVAWKSKRQSSIALSSMESELYALASAGEEAEWIRDLVMDIPLSSLMLSSVAIYCDNQATKTIATNTLFNSKRRQLRMKQAWLTSLTNQGIVNLIDVRSKDNVADALTKGLNRVLTIKTSGKVGLKFIEI</sequence>
<keyword evidence="4" id="KW-0378">Hydrolase</keyword>
<evidence type="ECO:0000256" key="2">
    <source>
        <dbReference type="ARBA" id="ARBA00022723"/>
    </source>
</evidence>
<dbReference type="PANTHER" id="PTHR42648:SF28">
    <property type="entry name" value="TRANSPOSON-ENCODED PROTEIN WITH RIBONUCLEASE H-LIKE AND RETROVIRUS ZINC FINGER-LIKE DOMAINS"/>
    <property type="match status" value="1"/>
</dbReference>
<dbReference type="PANTHER" id="PTHR42648">
    <property type="entry name" value="TRANSPOSASE, PUTATIVE-RELATED"/>
    <property type="match status" value="1"/>
</dbReference>
<feature type="domain" description="CCHC-type" evidence="7">
    <location>
        <begin position="36"/>
        <end position="51"/>
    </location>
</feature>
<accession>A0AAP0G3Z6</accession>
<dbReference type="InterPro" id="IPR036397">
    <property type="entry name" value="RNaseH_sf"/>
</dbReference>
<dbReference type="InterPro" id="IPR013103">
    <property type="entry name" value="RVT_2"/>
</dbReference>
<reference evidence="9 10" key="1">
    <citation type="journal article" date="2022" name="Nat. Plants">
        <title>Genomes of leafy and leafless Platanthera orchids illuminate the evolution of mycoheterotrophy.</title>
        <authorList>
            <person name="Li M.H."/>
            <person name="Liu K.W."/>
            <person name="Li Z."/>
            <person name="Lu H.C."/>
            <person name="Ye Q.L."/>
            <person name="Zhang D."/>
            <person name="Wang J.Y."/>
            <person name="Li Y.F."/>
            <person name="Zhong Z.M."/>
            <person name="Liu X."/>
            <person name="Yu X."/>
            <person name="Liu D.K."/>
            <person name="Tu X.D."/>
            <person name="Liu B."/>
            <person name="Hao Y."/>
            <person name="Liao X.Y."/>
            <person name="Jiang Y.T."/>
            <person name="Sun W.H."/>
            <person name="Chen J."/>
            <person name="Chen Y.Q."/>
            <person name="Ai Y."/>
            <person name="Zhai J.W."/>
            <person name="Wu S.S."/>
            <person name="Zhou Z."/>
            <person name="Hsiao Y.Y."/>
            <person name="Wu W.L."/>
            <person name="Chen Y.Y."/>
            <person name="Lin Y.F."/>
            <person name="Hsu J.L."/>
            <person name="Li C.Y."/>
            <person name="Wang Z.W."/>
            <person name="Zhao X."/>
            <person name="Zhong W.Y."/>
            <person name="Ma X.K."/>
            <person name="Ma L."/>
            <person name="Huang J."/>
            <person name="Chen G.Z."/>
            <person name="Huang M.Z."/>
            <person name="Huang L."/>
            <person name="Peng D.H."/>
            <person name="Luo Y.B."/>
            <person name="Zou S.Q."/>
            <person name="Chen S.P."/>
            <person name="Lan S."/>
            <person name="Tsai W.C."/>
            <person name="Van de Peer Y."/>
            <person name="Liu Z.J."/>
        </authorList>
    </citation>
    <scope>NUCLEOTIDE SEQUENCE [LARGE SCALE GENOMIC DNA]</scope>
    <source>
        <strain evidence="9">Lor287</strain>
    </source>
</reference>
<keyword evidence="1" id="KW-0645">Protease</keyword>
<keyword evidence="10" id="KW-1185">Reference proteome</keyword>
<evidence type="ECO:0000256" key="6">
    <source>
        <dbReference type="SAM" id="MobiDB-lite"/>
    </source>
</evidence>
<evidence type="ECO:0000256" key="4">
    <source>
        <dbReference type="ARBA" id="ARBA00022801"/>
    </source>
</evidence>
<keyword evidence="2" id="KW-0479">Metal-binding</keyword>
<dbReference type="EMBL" id="JBBWWQ010000011">
    <property type="protein sequence ID" value="KAK8936106.1"/>
    <property type="molecule type" value="Genomic_DNA"/>
</dbReference>
<dbReference type="SUPFAM" id="SSF53098">
    <property type="entry name" value="Ribonuclease H-like"/>
    <property type="match status" value="1"/>
</dbReference>
<organism evidence="9 10">
    <name type="scientific">Platanthera zijinensis</name>
    <dbReference type="NCBI Taxonomy" id="2320716"/>
    <lineage>
        <taxon>Eukaryota</taxon>
        <taxon>Viridiplantae</taxon>
        <taxon>Streptophyta</taxon>
        <taxon>Embryophyta</taxon>
        <taxon>Tracheophyta</taxon>
        <taxon>Spermatophyta</taxon>
        <taxon>Magnoliopsida</taxon>
        <taxon>Liliopsida</taxon>
        <taxon>Asparagales</taxon>
        <taxon>Orchidaceae</taxon>
        <taxon>Orchidoideae</taxon>
        <taxon>Orchideae</taxon>
        <taxon>Orchidinae</taxon>
        <taxon>Platanthera</taxon>
    </lineage>
</organism>
<dbReference type="AlphaFoldDB" id="A0AAP0G3Z6"/>
<dbReference type="GO" id="GO:0008270">
    <property type="term" value="F:zinc ion binding"/>
    <property type="evidence" value="ECO:0007669"/>
    <property type="project" value="UniProtKB-KW"/>
</dbReference>